<evidence type="ECO:0000313" key="1">
    <source>
        <dbReference type="EMBL" id="ETN99443.1"/>
    </source>
</evidence>
<evidence type="ECO:0000313" key="2">
    <source>
        <dbReference type="Proteomes" id="UP000023152"/>
    </source>
</evidence>
<dbReference type="EMBL" id="ASPP01043905">
    <property type="protein sequence ID" value="ETN99443.1"/>
    <property type="molecule type" value="Genomic_DNA"/>
</dbReference>
<reference evidence="1 2" key="1">
    <citation type="journal article" date="2013" name="Curr. Biol.">
        <title>The Genome of the Foraminiferan Reticulomyxa filosa.</title>
        <authorList>
            <person name="Glockner G."/>
            <person name="Hulsmann N."/>
            <person name="Schleicher M."/>
            <person name="Noegel A.A."/>
            <person name="Eichinger L."/>
            <person name="Gallinger C."/>
            <person name="Pawlowski J."/>
            <person name="Sierra R."/>
            <person name="Euteneuer U."/>
            <person name="Pillet L."/>
            <person name="Moustafa A."/>
            <person name="Platzer M."/>
            <person name="Groth M."/>
            <person name="Szafranski K."/>
            <person name="Schliwa M."/>
        </authorList>
    </citation>
    <scope>NUCLEOTIDE SEQUENCE [LARGE SCALE GENOMIC DNA]</scope>
</reference>
<accession>X6LD33</accession>
<proteinExistence type="predicted"/>
<organism evidence="1 2">
    <name type="scientific">Reticulomyxa filosa</name>
    <dbReference type="NCBI Taxonomy" id="46433"/>
    <lineage>
        <taxon>Eukaryota</taxon>
        <taxon>Sar</taxon>
        <taxon>Rhizaria</taxon>
        <taxon>Retaria</taxon>
        <taxon>Foraminifera</taxon>
        <taxon>Monothalamids</taxon>
        <taxon>Reticulomyxidae</taxon>
        <taxon>Reticulomyxa</taxon>
    </lineage>
</organism>
<feature type="non-terminal residue" evidence="1">
    <location>
        <position position="188"/>
    </location>
</feature>
<gene>
    <name evidence="1" type="ORF">RFI_38031</name>
</gene>
<name>X6LD33_RETFI</name>
<dbReference type="AlphaFoldDB" id="X6LD33"/>
<dbReference type="Proteomes" id="UP000023152">
    <property type="component" value="Unassembled WGS sequence"/>
</dbReference>
<protein>
    <submittedName>
        <fullName evidence="1">Uncharacterized protein</fullName>
    </submittedName>
</protein>
<comment type="caution">
    <text evidence="1">The sequence shown here is derived from an EMBL/GenBank/DDBJ whole genome shotgun (WGS) entry which is preliminary data.</text>
</comment>
<sequence length="188" mass="22214">MFNRVCITQMEKKNQRFHKSNYKLILNLDKSKTQYCENQKSYYLIMNWQQHHRRNLWAASVWFDYVCNVLCKQQFFLFENRSTKTITKAGAKKKVHKKKKGTIKKKITMLYHLQKQKRMMTKLLIEVKLPSKSLAGDYHCTFGKSQSKQRLDDALKKYTHSSARSSANVDNKRKSHLTALSISEEGTI</sequence>
<keyword evidence="2" id="KW-1185">Reference proteome</keyword>